<evidence type="ECO:0000256" key="2">
    <source>
        <dbReference type="ARBA" id="ARBA00006643"/>
    </source>
</evidence>
<dbReference type="SUPFAM" id="SSF48371">
    <property type="entry name" value="ARM repeat"/>
    <property type="match status" value="2"/>
</dbReference>
<feature type="repeat" description="PPR" evidence="8">
    <location>
        <begin position="1094"/>
        <end position="1124"/>
    </location>
</feature>
<comment type="function">
    <text evidence="7">Plays a role in the accumulation of some potyvirus during viral infection.</text>
</comment>
<feature type="compositionally biased region" description="Polar residues" evidence="9">
    <location>
        <begin position="1406"/>
        <end position="1421"/>
    </location>
</feature>
<dbReference type="PANTHER" id="PTHR24015">
    <property type="entry name" value="OS07G0578800 PROTEIN-RELATED"/>
    <property type="match status" value="1"/>
</dbReference>
<dbReference type="GO" id="GO:0006417">
    <property type="term" value="P:regulation of translation"/>
    <property type="evidence" value="ECO:0007669"/>
    <property type="project" value="UniProtKB-KW"/>
</dbReference>
<feature type="region of interest" description="Disordered" evidence="9">
    <location>
        <begin position="148"/>
        <end position="236"/>
    </location>
</feature>
<keyword evidence="5" id="KW-0810">Translation regulation</keyword>
<feature type="compositionally biased region" description="Low complexity" evidence="9">
    <location>
        <begin position="376"/>
        <end position="410"/>
    </location>
</feature>
<dbReference type="InterPro" id="IPR003891">
    <property type="entry name" value="Initiation_fac_eIF4g_MI"/>
</dbReference>
<dbReference type="NCBIfam" id="TIGR00756">
    <property type="entry name" value="PPR"/>
    <property type="match status" value="4"/>
</dbReference>
<evidence type="ECO:0000256" key="6">
    <source>
        <dbReference type="ARBA" id="ARBA00022917"/>
    </source>
</evidence>
<evidence type="ECO:0000259" key="10">
    <source>
        <dbReference type="PROSITE" id="PS51366"/>
    </source>
</evidence>
<dbReference type="PANTHER" id="PTHR24015:SF1695">
    <property type="entry name" value="OS06G0185800 PROTEIN"/>
    <property type="match status" value="1"/>
</dbReference>
<feature type="compositionally biased region" description="Basic and acidic residues" evidence="9">
    <location>
        <begin position="204"/>
        <end position="218"/>
    </location>
</feature>
<dbReference type="Gene3D" id="1.25.40.10">
    <property type="entry name" value="Tetratricopeptide repeat domain"/>
    <property type="match status" value="5"/>
</dbReference>
<dbReference type="Pfam" id="PF13041">
    <property type="entry name" value="PPR_2"/>
    <property type="match status" value="2"/>
</dbReference>
<dbReference type="PROSITE" id="PS51366">
    <property type="entry name" value="MI"/>
    <property type="match status" value="1"/>
</dbReference>
<dbReference type="GO" id="GO:0009451">
    <property type="term" value="P:RNA modification"/>
    <property type="evidence" value="ECO:0007669"/>
    <property type="project" value="InterPro"/>
</dbReference>
<dbReference type="Pfam" id="PF04484">
    <property type="entry name" value="QWRF"/>
    <property type="match status" value="1"/>
</dbReference>
<feature type="compositionally biased region" description="Basic and acidic residues" evidence="9">
    <location>
        <begin position="1422"/>
        <end position="1431"/>
    </location>
</feature>
<dbReference type="GO" id="GO:0003723">
    <property type="term" value="F:RNA binding"/>
    <property type="evidence" value="ECO:0007669"/>
    <property type="project" value="InterPro"/>
</dbReference>
<dbReference type="Proteomes" id="UP000188354">
    <property type="component" value="Chromosome LG12"/>
</dbReference>
<feature type="domain" description="MI" evidence="10">
    <location>
        <begin position="1915"/>
        <end position="2037"/>
    </location>
</feature>
<evidence type="ECO:0000256" key="7">
    <source>
        <dbReference type="ARBA" id="ARBA00057610"/>
    </source>
</evidence>
<dbReference type="FunFam" id="1.25.40.10:FF:000463">
    <property type="entry name" value="Pentatricopeptide repeat-containing protein"/>
    <property type="match status" value="1"/>
</dbReference>
<accession>A0A4P1R2P8</accession>
<dbReference type="InterPro" id="IPR046848">
    <property type="entry name" value="E_motif"/>
</dbReference>
<proteinExistence type="inferred from homology"/>
<feature type="compositionally biased region" description="Polar residues" evidence="9">
    <location>
        <begin position="65"/>
        <end position="77"/>
    </location>
</feature>
<dbReference type="FunFam" id="1.25.40.180:FF:000027">
    <property type="entry name" value="Eukaryotic translation initiation factor isoform 4G-2"/>
    <property type="match status" value="1"/>
</dbReference>
<dbReference type="EMBL" id="CM007372">
    <property type="protein sequence ID" value="OIV99843.1"/>
    <property type="molecule type" value="Genomic_DNA"/>
</dbReference>
<dbReference type="FunFam" id="1.25.40.180:FF:000036">
    <property type="entry name" value="Eukaryotic translation initiation factor isoform 4G-2"/>
    <property type="match status" value="1"/>
</dbReference>
<evidence type="ECO:0000256" key="5">
    <source>
        <dbReference type="ARBA" id="ARBA00022845"/>
    </source>
</evidence>
<feature type="repeat" description="PPR" evidence="8">
    <location>
        <begin position="1125"/>
        <end position="1159"/>
    </location>
</feature>
<dbReference type="SMART" id="SM00543">
    <property type="entry name" value="MIF4G"/>
    <property type="match status" value="1"/>
</dbReference>
<dbReference type="InterPro" id="IPR046960">
    <property type="entry name" value="PPR_At4g14850-like_plant"/>
</dbReference>
<evidence type="ECO:0000256" key="9">
    <source>
        <dbReference type="SAM" id="MobiDB-lite"/>
    </source>
</evidence>
<comment type="similarity">
    <text evidence="2">Belongs to the PPR family. PCMP-H subfamily.</text>
</comment>
<evidence type="ECO:0000256" key="4">
    <source>
        <dbReference type="ARBA" id="ARBA00022737"/>
    </source>
</evidence>
<keyword evidence="3" id="KW-0396">Initiation factor</keyword>
<dbReference type="FunFam" id="1.25.40.10:FF:000285">
    <property type="entry name" value="Pentatricopeptide repeat-containing protein, chloroplastic"/>
    <property type="match status" value="1"/>
</dbReference>
<feature type="region of interest" description="Disordered" evidence="9">
    <location>
        <begin position="367"/>
        <end position="417"/>
    </location>
</feature>
<evidence type="ECO:0000256" key="1">
    <source>
        <dbReference type="ARBA" id="ARBA00005775"/>
    </source>
</evidence>
<dbReference type="InterPro" id="IPR002885">
    <property type="entry name" value="PPR_rpt"/>
</dbReference>
<evidence type="ECO:0000313" key="11">
    <source>
        <dbReference type="EMBL" id="OIV99843.1"/>
    </source>
</evidence>
<comment type="similarity">
    <text evidence="1">Belongs to the eukaryotic initiation factor 4G family.</text>
</comment>
<name>A0A4P1R2P8_LUPAN</name>
<dbReference type="GO" id="GO:0003743">
    <property type="term" value="F:translation initiation factor activity"/>
    <property type="evidence" value="ECO:0007669"/>
    <property type="project" value="UniProtKB-KW"/>
</dbReference>
<dbReference type="PROSITE" id="PS51375">
    <property type="entry name" value="PPR"/>
    <property type="match status" value="6"/>
</dbReference>
<feature type="region of interest" description="Disordered" evidence="9">
    <location>
        <begin position="1816"/>
        <end position="1842"/>
    </location>
</feature>
<feature type="compositionally biased region" description="Basic and acidic residues" evidence="9">
    <location>
        <begin position="1440"/>
        <end position="1453"/>
    </location>
</feature>
<feature type="repeat" description="PPR" evidence="8">
    <location>
        <begin position="923"/>
        <end position="957"/>
    </location>
</feature>
<feature type="region of interest" description="Disordered" evidence="9">
    <location>
        <begin position="262"/>
        <end position="314"/>
    </location>
</feature>
<feature type="repeat" description="PPR" evidence="8">
    <location>
        <begin position="822"/>
        <end position="856"/>
    </location>
</feature>
<dbReference type="InterPro" id="IPR011990">
    <property type="entry name" value="TPR-like_helical_dom_sf"/>
</dbReference>
<keyword evidence="4" id="KW-0677">Repeat</keyword>
<dbReference type="Pfam" id="PF02854">
    <property type="entry name" value="MIF4G"/>
    <property type="match status" value="1"/>
</dbReference>
<dbReference type="FunFam" id="1.25.40.10:FF:001104">
    <property type="entry name" value="Uncharacterized protein"/>
    <property type="match status" value="1"/>
</dbReference>
<protein>
    <recommendedName>
        <fullName evidence="10">MI domain-containing protein</fullName>
    </recommendedName>
</protein>
<feature type="compositionally biased region" description="Polar residues" evidence="9">
    <location>
        <begin position="266"/>
        <end position="278"/>
    </location>
</feature>
<dbReference type="FunFam" id="1.25.40.10:FF:000364">
    <property type="entry name" value="Pentatricopeptide repeat (PPR-like) superfamily protein"/>
    <property type="match status" value="1"/>
</dbReference>
<organism evidence="11 12">
    <name type="scientific">Lupinus angustifolius</name>
    <name type="common">Narrow-leaved blue lupine</name>
    <dbReference type="NCBI Taxonomy" id="3871"/>
    <lineage>
        <taxon>Eukaryota</taxon>
        <taxon>Viridiplantae</taxon>
        <taxon>Streptophyta</taxon>
        <taxon>Embryophyta</taxon>
        <taxon>Tracheophyta</taxon>
        <taxon>Spermatophyta</taxon>
        <taxon>Magnoliopsida</taxon>
        <taxon>eudicotyledons</taxon>
        <taxon>Gunneridae</taxon>
        <taxon>Pentapetalae</taxon>
        <taxon>rosids</taxon>
        <taxon>fabids</taxon>
        <taxon>Fabales</taxon>
        <taxon>Fabaceae</taxon>
        <taxon>Papilionoideae</taxon>
        <taxon>50 kb inversion clade</taxon>
        <taxon>genistoids sensu lato</taxon>
        <taxon>core genistoids</taxon>
        <taxon>Genisteae</taxon>
        <taxon>Lupinus</taxon>
    </lineage>
</organism>
<gene>
    <name evidence="11" type="ORF">TanjilG_26181</name>
</gene>
<evidence type="ECO:0000313" key="12">
    <source>
        <dbReference type="Proteomes" id="UP000188354"/>
    </source>
</evidence>
<feature type="region of interest" description="Disordered" evidence="9">
    <location>
        <begin position="1"/>
        <end position="105"/>
    </location>
</feature>
<dbReference type="InterPro" id="IPR016024">
    <property type="entry name" value="ARM-type_fold"/>
</dbReference>
<dbReference type="InterPro" id="IPR007573">
    <property type="entry name" value="QWRF"/>
</dbReference>
<feature type="compositionally biased region" description="Polar residues" evidence="9">
    <location>
        <begin position="47"/>
        <end position="58"/>
    </location>
</feature>
<evidence type="ECO:0000256" key="3">
    <source>
        <dbReference type="ARBA" id="ARBA00022540"/>
    </source>
</evidence>
<dbReference type="Pfam" id="PF01535">
    <property type="entry name" value="PPR"/>
    <property type="match status" value="4"/>
</dbReference>
<dbReference type="STRING" id="3871.A0A4P1R2P8"/>
<evidence type="ECO:0000256" key="8">
    <source>
        <dbReference type="PROSITE-ProRule" id="PRU00708"/>
    </source>
</evidence>
<dbReference type="GO" id="GO:0016071">
    <property type="term" value="P:mRNA metabolic process"/>
    <property type="evidence" value="ECO:0007669"/>
    <property type="project" value="UniProtKB-ARBA"/>
</dbReference>
<dbReference type="InterPro" id="IPR003890">
    <property type="entry name" value="MIF4G-like_typ-3"/>
</dbReference>
<feature type="compositionally biased region" description="Polar residues" evidence="9">
    <location>
        <begin position="158"/>
        <end position="170"/>
    </location>
</feature>
<dbReference type="Gramene" id="OIV99843">
    <property type="protein sequence ID" value="OIV99843"/>
    <property type="gene ID" value="TanjilG_26181"/>
</dbReference>
<feature type="repeat" description="PPR" evidence="8">
    <location>
        <begin position="1024"/>
        <end position="1058"/>
    </location>
</feature>
<feature type="region of interest" description="Disordered" evidence="9">
    <location>
        <begin position="1402"/>
        <end position="1461"/>
    </location>
</feature>
<feature type="repeat" description="PPR" evidence="8">
    <location>
        <begin position="1160"/>
        <end position="1195"/>
    </location>
</feature>
<sequence length="2080" mass="228660">MDIYESEKALRKHQGVETSRLPLVLAEKNNAIPTRRSATREVRSRYKSPTPTPASLSGTRRCPSPNITRPTTPTSSKLLHKRPLSAERKRPATPPSPPRASTPVHDSFVDVHLSSRRVAGSHLPEGLWPSTMRSLSVSFQSDTVSVPVSKKEKPVTTASDCTLRANSNVAHKQVETPNVRKPTPERKRSPIKGKNASDQSENSKPVDRLHSRLIDQHRWPSRIGGKVSSNSLNRSGVDHADKTIRMLNTSYLETGLPSRRRLTLSDEASNPLSASSLRRFSLPGEASKPLQGSTQRRLSLPGEASKPLQKASSNAASLSMLVESGRVGSKVKSVDDISQVSRLHKSVSATLSDKRGLAIAGVRSLSLSSTGSCLPSPSKTSMLSSSISRGVSPARSRPSTPPSRGVSPSRIRPASSPCLSNNPISLLSFITDVKKGKKGAAYIEDAHQLRLLYNRHLQWRFANARAEDVIYIQNAIVERTLYNVWNTSLSIWESIIRKRINLQQLQLELKLKSILNDQMAFLDDWAVCESEHVDALSGAVEDLETNTLRLPVTRGAKVDIEDLKVAICSAVDIMQAMGSAICPLLSQVEGVDNLISDVAVISANEKDMLDECEALLTSAAAMQVEENSLRTHLMQRKQALEMINGELFLSKVCGVAPISRNSLLSLISKACTLPHLTQTHAQIILNGFQFDLATVTKLTQKLFDLRATRHARSLFFSIPKPDIFLFNVLIRGFSLHASSSISLYTHLRTNTNLNPDNFTYAFAINAASRFADEGHGMLLHAHAIVDGMASNPFVGSALADLYCKFSRVGYARKVFDKMSDRDTVLWNTMITGLVRNCCYQSSFEVFRDMVADGVSLDYTTVATVLPAVAEMQELGVGMGIQCLALKLGFHFNAYVLTGLISLYSKCGDVDTARRLFRMIRKPDLVSYNAIISGFTGNGETECSVKLFNELLGSGERVSSSTMVGLIPVSSPFGHLHLACCIQGFCLRSGTISNSSVSTALVTVYSRLNEIDLARQLFDESPEKTVAAWNAMISGYTQNGLTETAISLFQEMMTTDFAPNTVTITTTLSACAQLGALSFGKSLHQLIKSKNLETNIYVLTALVDMYAKCGKVSEAWQLFDSMSEKNTITWNTMIFGYGLHGYGHEALKLFNEMLHLGFHPSSVTFLSVLYACSHAGLVREGDEIFHHMVNKYGIQPLTEHYACMVDILGRAGQLEKALEFIRSMPVEPGPAVWGTLLGACMTHKDTNIASIASERLFELDPGSVGYRVLLSNIYSVERNFPKAASIREGVKKRKLAKTPGCTLIEVNGTPHVFVSGDRSHSHATAIYAKLEKLTSKMREMGSLSFEHEKVNSYPEQGAGDSRFEGRERVRYTRDQLLHLREIVEIPDDVLKIKQGIEAELFGEDQSWGRSENNPPNPSQNRYTEPDKRDWRGRSAQLPANADERSWGNLKENRDFGNNNHQDQLNSQFGRAQFFSNQGGGPTPTLVKAEVPWSARKGTLSDKDRVLKTVKGILNKLTPEKFDLLKGQLIDSGITSADILKGVISLIFDKAVLEPTFCPMYSLLCSDLNEKLPPFPSDEPGGKEITFKRILLNICQEAFEGADNLREELRQMTAPEQELERRDKERLVKIRTLGNIRLIGELLKQKMVPERIVHHIAQELLGPPDSNVCPAEENVEAICQFFTTIGKQLDESPKSRRINDMYFGRLKELGTHPQLVPRLRFMVRDVIDLRANNWIPRREEVRAKTITEIHSEAEKNLGLRPGATANMRNARVASSVQGNTSLGGFPISRPGTGGLMPGMPGRGMPGLDNDNWEIPRTKSISRGDMSGTQTAGRGQPPFLSKPSATVNSKFLPQGSGGLSSGRNSALVHGGGVAPSAYHSNFVVATEPAPQIPSSVKPVAAVPTEVSKAPAAKLNSDVLRKKTVSLLEEYFSVRLLDEALQCVEELKSPAYYPELVKEAISLALDKSPPCVEPVANLVEYLFIKKIISARDIGNGCLLFGSMLDDIGIDLPKAPYNFGEIIGKLVLAGSLDFKVVRDILKTVEDDRFQKAIFDAAVQVINTASGQSVLDTQASDIEACRSVFN</sequence>
<keyword evidence="12" id="KW-1185">Reference proteome</keyword>
<dbReference type="Gene3D" id="1.25.40.180">
    <property type="match status" value="2"/>
</dbReference>
<dbReference type="Pfam" id="PF02847">
    <property type="entry name" value="MA3"/>
    <property type="match status" value="1"/>
</dbReference>
<keyword evidence="6" id="KW-0648">Protein biosynthesis</keyword>
<reference evidence="11 12" key="1">
    <citation type="journal article" date="2017" name="Plant Biotechnol. J.">
        <title>A comprehensive draft genome sequence for lupin (Lupinus angustifolius), an emerging health food: insights into plant-microbe interactions and legume evolution.</title>
        <authorList>
            <person name="Hane J.K."/>
            <person name="Ming Y."/>
            <person name="Kamphuis L.G."/>
            <person name="Nelson M.N."/>
            <person name="Garg G."/>
            <person name="Atkins C.A."/>
            <person name="Bayer P.E."/>
            <person name="Bravo A."/>
            <person name="Bringans S."/>
            <person name="Cannon S."/>
            <person name="Edwards D."/>
            <person name="Foley R."/>
            <person name="Gao L.L."/>
            <person name="Harrison M.J."/>
            <person name="Huang W."/>
            <person name="Hurgobin B."/>
            <person name="Li S."/>
            <person name="Liu C.W."/>
            <person name="McGrath A."/>
            <person name="Morahan G."/>
            <person name="Murray J."/>
            <person name="Weller J."/>
            <person name="Jian J."/>
            <person name="Singh K.B."/>
        </authorList>
    </citation>
    <scope>NUCLEOTIDE SEQUENCE [LARGE SCALE GENOMIC DNA]</scope>
    <source>
        <strain evidence="12">cv. Tanjil</strain>
        <tissue evidence="11">Whole plant</tissue>
    </source>
</reference>
<dbReference type="Pfam" id="PF20431">
    <property type="entry name" value="E_motif"/>
    <property type="match status" value="1"/>
</dbReference>
<dbReference type="SMART" id="SM00544">
    <property type="entry name" value="MA3"/>
    <property type="match status" value="1"/>
</dbReference>